<keyword evidence="1" id="KW-0175">Coiled coil</keyword>
<organism evidence="3 4">
    <name type="scientific">Tetrahymena thermophila (strain SB210)</name>
    <dbReference type="NCBI Taxonomy" id="312017"/>
    <lineage>
        <taxon>Eukaryota</taxon>
        <taxon>Sar</taxon>
        <taxon>Alveolata</taxon>
        <taxon>Ciliophora</taxon>
        <taxon>Intramacronucleata</taxon>
        <taxon>Oligohymenophorea</taxon>
        <taxon>Hymenostomatida</taxon>
        <taxon>Tetrahymenina</taxon>
        <taxon>Tetrahymenidae</taxon>
        <taxon>Tetrahymena</taxon>
    </lineage>
</organism>
<name>Q233E2_TETTS</name>
<evidence type="ECO:0000313" key="4">
    <source>
        <dbReference type="Proteomes" id="UP000009168"/>
    </source>
</evidence>
<keyword evidence="4" id="KW-1185">Reference proteome</keyword>
<dbReference type="KEGG" id="tet:TTHERM_00393070"/>
<dbReference type="InParanoid" id="Q233E2"/>
<accession>Q233E2</accession>
<feature type="region of interest" description="Disordered" evidence="2">
    <location>
        <begin position="1489"/>
        <end position="1509"/>
    </location>
</feature>
<dbReference type="eggNOG" id="ENOG502SJZ7">
    <property type="taxonomic scope" value="Eukaryota"/>
</dbReference>
<dbReference type="Gene3D" id="1.10.287.950">
    <property type="entry name" value="Methyl-accepting chemotaxis protein"/>
    <property type="match status" value="1"/>
</dbReference>
<sequence>MDFQREDAGGSKVVTPKIMFRRPGSKDGGGILPGLRLGQFNNNFTSKNQDQSSINEDQFPQTTKQNNQIMLRSNLELTKLGSRENIGSKTLIPIRSQNDLLSREVDKEINNMNLQSRIRDLESMLIDFKGNIERRIQKIQDDIPGKFNQNFKRLEDKEGQMWKDNNQKQGMIQDQYQIIRETIRKNNEQNGATMLELQRKIDEVTFQNHKLQKSQEQLQVFIKNGLVPIENNNKKKYDPQEGQLSLLKEQFNQELRIRENAFEDLNRNYQDLQKKVFEQEKEFLVRLQKQRDQIIEETNIHKQQIKQLEGVKMEKLLGENDYLKQLIDQVERRLEDEMDKRLKQEFENKAYLEQKMNLFKDEIRNEEKSIVEGEQRFIKQMHDSIQAIHSIIKFTKEELEANLASTQTLFSENVKNFGHQIEVIKENLETKVMLLERGYKEVNYKVNETKQLFSEHANTVNMQIERQNEVIENNEQVLRRNVQEIEKELKAKLAEAEKESELWKDKFEKKNLAIFQEISNAMKGLKQDMNTEKKENIARIKDIKEEIDSYQNMNQKLITNLKEHTDRIQQSTEFLIQENDRKQNENLLQTQIELEKMMRQLDDIQFDRAKEFANEKVIELEQKFSSTHNQSIQNLRNELGNQVNKLRDDFDIILAEKEQNLLDRIKNNRIYAEELNDQLLRLLKKDQNDLFEFRQQHMDDLRSLRKEHLDNLRNSMKEMSLEMDSKIDVEHKKWEVALLLSTRSLERQLEETNARFNENMDKLREELIEKFKYELEEIVMKKIMEEIQQEKNERIRRENEIETSMHNIKNMILEALHQKVESAKALARALVTEEAAERAKNDEEILRVMKESIDTLDRTLRQLIRTSIEECMYILRQEIQKLEDKLNEFKEWTMKELKKLQDEMKEWQNEIRAENYLRDMYQRLRDEELQEVIKKIEFELISIKKNREEDLLLLIQEIHIRQEEITRVDSVLDDHESRITQQREDHDNLRNEFDEHQNWAKETIKKQRDDFERFKVVTNKNVKYLDETVKFNLEYVEGRMYLDNMYNRVQVQAIIDQSSNNKSKIRKIFSKLKEVIFQINENFQQQENFEEKTEKNFKIAEKAIRAHTQYLNSLDARLHMEEILNKLISQDQQRLNNEIRKELNTNLVNMNEEIQKAMKEMKEDNYKQIDELENRTVDIQNKLDEQGQKLEEQNEEISNVKKLVALVETDLKATEHEMNQRIDEGINNLTENINQQQQENEQFKEEVNNKIEELNQKSDEFNQKIEEINQKEEENNQKYDEFNQKLEEQNQKLDEQNQKLEEQNQKLEEHNEKLEEQNQKVEEHSEKLNEVDQKVNEMDEKLNQVKEEFGQEMNQKLEQETQKVEELQAKQEEMNQQLQEKEQGIEDLAVDIKTQMERIDELEKTVEGLKTNVDDVQEKNKLNESKLNEKNEQKENVNESMQKKFDSIEEEVNNLKQEYENLKEQDIQQLRNQLEEQIQNLEEQIKDMQDKSKNQNNASQQQQEMEEVQNNVKELQQEFDEYKNQMMAVGQALDDFKQINTDFTSIKDRLKILESK</sequence>
<feature type="coiled-coil region" evidence="1">
    <location>
        <begin position="890"/>
        <end position="917"/>
    </location>
</feature>
<dbReference type="OrthoDB" id="301590at2759"/>
<dbReference type="OMA" id="MKEIHIQ"/>
<feature type="coiled-coil region" evidence="1">
    <location>
        <begin position="313"/>
        <end position="369"/>
    </location>
</feature>
<feature type="region of interest" description="Disordered" evidence="2">
    <location>
        <begin position="1416"/>
        <end position="1441"/>
    </location>
</feature>
<proteinExistence type="predicted"/>
<feature type="region of interest" description="Disordered" evidence="2">
    <location>
        <begin position="1308"/>
        <end position="1329"/>
    </location>
</feature>
<feature type="coiled-coil region" evidence="1">
    <location>
        <begin position="248"/>
        <end position="282"/>
    </location>
</feature>
<dbReference type="Proteomes" id="UP000009168">
    <property type="component" value="Unassembled WGS sequence"/>
</dbReference>
<dbReference type="HOGENOM" id="CLU_246167_0_0_1"/>
<feature type="coiled-coil region" evidence="1">
    <location>
        <begin position="746"/>
        <end position="833"/>
    </location>
</feature>
<reference evidence="4" key="1">
    <citation type="journal article" date="2006" name="PLoS Biol.">
        <title>Macronuclear genome sequence of the ciliate Tetrahymena thermophila, a model eukaryote.</title>
        <authorList>
            <person name="Eisen J.A."/>
            <person name="Coyne R.S."/>
            <person name="Wu M."/>
            <person name="Wu D."/>
            <person name="Thiagarajan M."/>
            <person name="Wortman J.R."/>
            <person name="Badger J.H."/>
            <person name="Ren Q."/>
            <person name="Amedeo P."/>
            <person name="Jones K.M."/>
            <person name="Tallon L.J."/>
            <person name="Delcher A.L."/>
            <person name="Salzberg S.L."/>
            <person name="Silva J.C."/>
            <person name="Haas B.J."/>
            <person name="Majoros W.H."/>
            <person name="Farzad M."/>
            <person name="Carlton J.M."/>
            <person name="Smith R.K. Jr."/>
            <person name="Garg J."/>
            <person name="Pearlman R.E."/>
            <person name="Karrer K.M."/>
            <person name="Sun L."/>
            <person name="Manning G."/>
            <person name="Elde N.C."/>
            <person name="Turkewitz A.P."/>
            <person name="Asai D.J."/>
            <person name="Wilkes D.E."/>
            <person name="Wang Y."/>
            <person name="Cai H."/>
            <person name="Collins K."/>
            <person name="Stewart B.A."/>
            <person name="Lee S.R."/>
            <person name="Wilamowska K."/>
            <person name="Weinberg Z."/>
            <person name="Ruzzo W.L."/>
            <person name="Wloga D."/>
            <person name="Gaertig J."/>
            <person name="Frankel J."/>
            <person name="Tsao C.-C."/>
            <person name="Gorovsky M.A."/>
            <person name="Keeling P.J."/>
            <person name="Waller R.F."/>
            <person name="Patron N.J."/>
            <person name="Cherry J.M."/>
            <person name="Stover N.A."/>
            <person name="Krieger C.J."/>
            <person name="del Toro C."/>
            <person name="Ryder H.F."/>
            <person name="Williamson S.C."/>
            <person name="Barbeau R.A."/>
            <person name="Hamilton E.P."/>
            <person name="Orias E."/>
        </authorList>
    </citation>
    <scope>NUCLEOTIDE SEQUENCE [LARGE SCALE GENOMIC DNA]</scope>
    <source>
        <strain evidence="4">SB210</strain>
    </source>
</reference>
<evidence type="ECO:0000313" key="3">
    <source>
        <dbReference type="EMBL" id="EAR91638.1"/>
    </source>
</evidence>
<evidence type="ECO:0000256" key="1">
    <source>
        <dbReference type="SAM" id="Coils"/>
    </source>
</evidence>
<gene>
    <name evidence="3" type="ORF">TTHERM_00393070</name>
</gene>
<feature type="coiled-coil region" evidence="1">
    <location>
        <begin position="461"/>
        <end position="567"/>
    </location>
</feature>
<dbReference type="RefSeq" id="XP_001011883.1">
    <property type="nucleotide sequence ID" value="XM_001011883.1"/>
</dbReference>
<protein>
    <submittedName>
        <fullName evidence="3">Uncharacterized protein</fullName>
    </submittedName>
</protein>
<evidence type="ECO:0000256" key="2">
    <source>
        <dbReference type="SAM" id="MobiDB-lite"/>
    </source>
</evidence>
<dbReference type="STRING" id="312017.Q233E2"/>
<feature type="compositionally biased region" description="Low complexity" evidence="2">
    <location>
        <begin position="1494"/>
        <end position="1509"/>
    </location>
</feature>
<dbReference type="GeneID" id="7822754"/>
<dbReference type="EMBL" id="GG662770">
    <property type="protein sequence ID" value="EAR91638.1"/>
    <property type="molecule type" value="Genomic_DNA"/>
</dbReference>